<dbReference type="Gene3D" id="3.40.50.450">
    <property type="match status" value="1"/>
</dbReference>
<sequence length="111" mass="12111">MQVIYLSGPMSGIENLNFPEFNRIAQQLRGLGHKVINPAEVDQPVKEWSACMRNDIAELMKADTLALLKGWETSSGAGVEISIAAALKMPIVDAYTLEPIELNVNVDIKSA</sequence>
<evidence type="ECO:0000313" key="1">
    <source>
        <dbReference type="EMBL" id="KIL35199.1"/>
    </source>
</evidence>
<evidence type="ECO:0008006" key="3">
    <source>
        <dbReference type="Google" id="ProtNLM"/>
    </source>
</evidence>
<comment type="caution">
    <text evidence="1">The sequence shown here is derived from an EMBL/GenBank/DDBJ whole genome shotgun (WGS) entry which is preliminary data.</text>
</comment>
<accession>A0ABR5A2C9</accession>
<dbReference type="EMBL" id="JXAL01000024">
    <property type="protein sequence ID" value="KIL35199.1"/>
    <property type="molecule type" value="Genomic_DNA"/>
</dbReference>
<reference evidence="1 2" key="1">
    <citation type="submission" date="2014-12" db="EMBL/GenBank/DDBJ databases">
        <title>Draft genome sequence of Cohnella kolymensis strain B-2846.</title>
        <authorList>
            <person name="Karlyshev A.V."/>
            <person name="Kudryashova E.B."/>
        </authorList>
    </citation>
    <scope>NUCLEOTIDE SEQUENCE [LARGE SCALE GENOMIC DNA]</scope>
    <source>
        <strain evidence="1 2">VKM B-2846</strain>
    </source>
</reference>
<evidence type="ECO:0000313" key="2">
    <source>
        <dbReference type="Proteomes" id="UP000054526"/>
    </source>
</evidence>
<dbReference type="Pfam" id="PF14359">
    <property type="entry name" value="DUF4406"/>
    <property type="match status" value="1"/>
</dbReference>
<gene>
    <name evidence="1" type="ORF">SD71_16055</name>
</gene>
<dbReference type="InterPro" id="IPR025518">
    <property type="entry name" value="DUF4406"/>
</dbReference>
<proteinExistence type="predicted"/>
<dbReference type="SUPFAM" id="SSF52309">
    <property type="entry name" value="N-(deoxy)ribosyltransferase-like"/>
    <property type="match status" value="1"/>
</dbReference>
<keyword evidence="2" id="KW-1185">Reference proteome</keyword>
<protein>
    <recommendedName>
        <fullName evidence="3">Nucleoside 2-deoxyribosyltransferase</fullName>
    </recommendedName>
</protein>
<organism evidence="1 2">
    <name type="scientific">Cohnella kolymensis</name>
    <dbReference type="NCBI Taxonomy" id="1590652"/>
    <lineage>
        <taxon>Bacteria</taxon>
        <taxon>Bacillati</taxon>
        <taxon>Bacillota</taxon>
        <taxon>Bacilli</taxon>
        <taxon>Bacillales</taxon>
        <taxon>Paenibacillaceae</taxon>
        <taxon>Cohnella</taxon>
    </lineage>
</organism>
<dbReference type="Proteomes" id="UP000054526">
    <property type="component" value="Unassembled WGS sequence"/>
</dbReference>
<name>A0ABR5A2C9_9BACL</name>